<organism evidence="2 3">
    <name type="scientific">Amblyomma americanum</name>
    <name type="common">Lone star tick</name>
    <dbReference type="NCBI Taxonomy" id="6943"/>
    <lineage>
        <taxon>Eukaryota</taxon>
        <taxon>Metazoa</taxon>
        <taxon>Ecdysozoa</taxon>
        <taxon>Arthropoda</taxon>
        <taxon>Chelicerata</taxon>
        <taxon>Arachnida</taxon>
        <taxon>Acari</taxon>
        <taxon>Parasitiformes</taxon>
        <taxon>Ixodida</taxon>
        <taxon>Ixodoidea</taxon>
        <taxon>Ixodidae</taxon>
        <taxon>Amblyomminae</taxon>
        <taxon>Amblyomma</taxon>
    </lineage>
</organism>
<feature type="chain" id="PRO_5042929099" description="Secreted protein" evidence="1">
    <location>
        <begin position="20"/>
        <end position="85"/>
    </location>
</feature>
<keyword evidence="1" id="KW-0732">Signal</keyword>
<dbReference type="Gene3D" id="1.10.150.440">
    <property type="match status" value="1"/>
</dbReference>
<dbReference type="EMBL" id="JARKHS020029598">
    <property type="protein sequence ID" value="KAK8763112.1"/>
    <property type="molecule type" value="Genomic_DNA"/>
</dbReference>
<name>A0AAQ4DKX2_AMBAM</name>
<feature type="signal peptide" evidence="1">
    <location>
        <begin position="1"/>
        <end position="19"/>
    </location>
</feature>
<accession>A0AAQ4DKX2</accession>
<evidence type="ECO:0000313" key="2">
    <source>
        <dbReference type="EMBL" id="KAK8763112.1"/>
    </source>
</evidence>
<comment type="caution">
    <text evidence="2">The sequence shown here is derived from an EMBL/GenBank/DDBJ whole genome shotgun (WGS) entry which is preliminary data.</text>
</comment>
<reference evidence="2 3" key="1">
    <citation type="journal article" date="2023" name="Arcadia Sci">
        <title>De novo assembly of a long-read Amblyomma americanum tick genome.</title>
        <authorList>
            <person name="Chou S."/>
            <person name="Poskanzer K.E."/>
            <person name="Rollins M."/>
            <person name="Thuy-Boun P.S."/>
        </authorList>
    </citation>
    <scope>NUCLEOTIDE SEQUENCE [LARGE SCALE GENOMIC DNA]</scope>
    <source>
        <strain evidence="2">F_SG_1</strain>
        <tissue evidence="2">Salivary glands</tissue>
    </source>
</reference>
<sequence length="85" mass="9441">MKAFLVCVLLATFAALSFAGHLELCDKTDEQLKFEVLCIRLIISTAANVRFFAAGKDLDCRDTTCIIRRLCTQNDLARCVVVNLS</sequence>
<protein>
    <recommendedName>
        <fullName evidence="4">Secreted protein</fullName>
    </recommendedName>
</protein>
<dbReference type="AlphaFoldDB" id="A0AAQ4DKX2"/>
<proteinExistence type="predicted"/>
<keyword evidence="3" id="KW-1185">Reference proteome</keyword>
<evidence type="ECO:0000313" key="3">
    <source>
        <dbReference type="Proteomes" id="UP001321473"/>
    </source>
</evidence>
<evidence type="ECO:0008006" key="4">
    <source>
        <dbReference type="Google" id="ProtNLM"/>
    </source>
</evidence>
<evidence type="ECO:0000256" key="1">
    <source>
        <dbReference type="SAM" id="SignalP"/>
    </source>
</evidence>
<gene>
    <name evidence="2" type="ORF">V5799_034276</name>
</gene>
<dbReference type="Proteomes" id="UP001321473">
    <property type="component" value="Unassembled WGS sequence"/>
</dbReference>